<keyword evidence="2" id="KW-1185">Reference proteome</keyword>
<evidence type="ECO:0000313" key="1">
    <source>
        <dbReference type="EMBL" id="VCW84167.1"/>
    </source>
</evidence>
<gene>
    <name evidence="1" type="ORF">BN2614_LOCUS2</name>
</gene>
<reference evidence="1 2" key="1">
    <citation type="submission" date="2018-10" db="EMBL/GenBank/DDBJ databases">
        <authorList>
            <person name="Ekblom R."/>
            <person name="Jareborg N."/>
        </authorList>
    </citation>
    <scope>NUCLEOTIDE SEQUENCE [LARGE SCALE GENOMIC DNA]</scope>
    <source>
        <tissue evidence="1">Muscle</tissue>
    </source>
</reference>
<accession>A0A9X9LRX6</accession>
<dbReference type="EMBL" id="CYRY02013632">
    <property type="protein sequence ID" value="VCW84167.1"/>
    <property type="molecule type" value="Genomic_DNA"/>
</dbReference>
<feature type="non-terminal residue" evidence="1">
    <location>
        <position position="1"/>
    </location>
</feature>
<dbReference type="Proteomes" id="UP000269945">
    <property type="component" value="Unassembled WGS sequence"/>
</dbReference>
<comment type="caution">
    <text evidence="1">The sequence shown here is derived from an EMBL/GenBank/DDBJ whole genome shotgun (WGS) entry which is preliminary data.</text>
</comment>
<name>A0A9X9LRX6_GULGU</name>
<sequence length="44" mass="5080">LAALPGWEQREDARRGDRCLPFPSEQWRAVNVEQTAVQRRSPDS</sequence>
<protein>
    <submittedName>
        <fullName evidence="1">Uncharacterized protein</fullName>
    </submittedName>
</protein>
<organism evidence="1 2">
    <name type="scientific">Gulo gulo</name>
    <name type="common">Wolverine</name>
    <name type="synonym">Gluton</name>
    <dbReference type="NCBI Taxonomy" id="48420"/>
    <lineage>
        <taxon>Eukaryota</taxon>
        <taxon>Metazoa</taxon>
        <taxon>Chordata</taxon>
        <taxon>Craniata</taxon>
        <taxon>Vertebrata</taxon>
        <taxon>Euteleostomi</taxon>
        <taxon>Mammalia</taxon>
        <taxon>Eutheria</taxon>
        <taxon>Laurasiatheria</taxon>
        <taxon>Carnivora</taxon>
        <taxon>Caniformia</taxon>
        <taxon>Musteloidea</taxon>
        <taxon>Mustelidae</taxon>
        <taxon>Guloninae</taxon>
        <taxon>Gulo</taxon>
    </lineage>
</organism>
<dbReference type="AlphaFoldDB" id="A0A9X9LRX6"/>
<proteinExistence type="predicted"/>
<evidence type="ECO:0000313" key="2">
    <source>
        <dbReference type="Proteomes" id="UP000269945"/>
    </source>
</evidence>